<accession>A0ABT9ZZ82</accession>
<dbReference type="RefSeq" id="WP_307328871.1">
    <property type="nucleotide sequence ID" value="NZ_JAUSUG010000017.1"/>
</dbReference>
<dbReference type="PANTHER" id="PTHR22911:SF79">
    <property type="entry name" value="MOBA-LIKE NTP TRANSFERASE DOMAIN-CONTAINING PROTEIN"/>
    <property type="match status" value="1"/>
</dbReference>
<organism evidence="5 6">
    <name type="scientific">Evansella vedderi</name>
    <dbReference type="NCBI Taxonomy" id="38282"/>
    <lineage>
        <taxon>Bacteria</taxon>
        <taxon>Bacillati</taxon>
        <taxon>Bacillota</taxon>
        <taxon>Bacilli</taxon>
        <taxon>Bacillales</taxon>
        <taxon>Bacillaceae</taxon>
        <taxon>Evansella</taxon>
    </lineage>
</organism>
<feature type="transmembrane region" description="Helical" evidence="3">
    <location>
        <begin position="125"/>
        <end position="143"/>
    </location>
</feature>
<feature type="transmembrane region" description="Helical" evidence="3">
    <location>
        <begin position="208"/>
        <end position="232"/>
    </location>
</feature>
<feature type="domain" description="EamA" evidence="4">
    <location>
        <begin position="152"/>
        <end position="286"/>
    </location>
</feature>
<evidence type="ECO:0000256" key="3">
    <source>
        <dbReference type="SAM" id="Phobius"/>
    </source>
</evidence>
<name>A0ABT9ZZ82_9BACI</name>
<dbReference type="InterPro" id="IPR000620">
    <property type="entry name" value="EamA_dom"/>
</dbReference>
<gene>
    <name evidence="5" type="ORF">J2S74_003980</name>
</gene>
<evidence type="ECO:0000313" key="5">
    <source>
        <dbReference type="EMBL" id="MDQ0256560.1"/>
    </source>
</evidence>
<dbReference type="Gene3D" id="1.10.3730.20">
    <property type="match status" value="2"/>
</dbReference>
<keyword evidence="6" id="KW-1185">Reference proteome</keyword>
<keyword evidence="3" id="KW-1133">Transmembrane helix</keyword>
<comment type="subcellular location">
    <subcellularLocation>
        <location evidence="1">Endomembrane system</location>
        <topology evidence="1">Multi-pass membrane protein</topology>
    </subcellularLocation>
</comment>
<comment type="caution">
    <text evidence="5">The sequence shown here is derived from an EMBL/GenBank/DDBJ whole genome shotgun (WGS) entry which is preliminary data.</text>
</comment>
<sequence>MNKVALMIILFGAALWGTIGLFVQALYGLGFSPIEVVTLRVSIAFLALFLYVALVKRSALSMKWKHVPYFLGTGICSIVFFNWAYFTAIQEMNLSIAAVLLYTGPAFVAIMSRIIFKELFTPQKIVALIATFIGCVLVIGLFPVNTGQFSTYGILVGIGSGFGYALYSIFGKAALSNYSSLTITTYTFLFASLALVPTSGLMGKAMEWWSIDALLLSLGLGLIPTVLAYLLYTRGLHFVESSKASIVATVEPVVAALIGVFVFQDLLHFWQIIGIISILSGVVFMNLKTNGKTKINLPEREKLRKKA</sequence>
<feature type="transmembrane region" description="Helical" evidence="3">
    <location>
        <begin position="244"/>
        <end position="263"/>
    </location>
</feature>
<comment type="similarity">
    <text evidence="2">Belongs to the EamA transporter family.</text>
</comment>
<feature type="transmembrane region" description="Helical" evidence="3">
    <location>
        <begin position="92"/>
        <end position="116"/>
    </location>
</feature>
<feature type="transmembrane region" description="Helical" evidence="3">
    <location>
        <begin position="149"/>
        <end position="170"/>
    </location>
</feature>
<evidence type="ECO:0000256" key="1">
    <source>
        <dbReference type="ARBA" id="ARBA00004127"/>
    </source>
</evidence>
<dbReference type="Pfam" id="PF00892">
    <property type="entry name" value="EamA"/>
    <property type="match status" value="2"/>
</dbReference>
<dbReference type="EMBL" id="JAUSUG010000017">
    <property type="protein sequence ID" value="MDQ0256560.1"/>
    <property type="molecule type" value="Genomic_DNA"/>
</dbReference>
<evidence type="ECO:0000313" key="6">
    <source>
        <dbReference type="Proteomes" id="UP001230005"/>
    </source>
</evidence>
<reference evidence="5 6" key="1">
    <citation type="submission" date="2023-07" db="EMBL/GenBank/DDBJ databases">
        <title>Genomic Encyclopedia of Type Strains, Phase IV (KMG-IV): sequencing the most valuable type-strain genomes for metagenomic binning, comparative biology and taxonomic classification.</title>
        <authorList>
            <person name="Goeker M."/>
        </authorList>
    </citation>
    <scope>NUCLEOTIDE SEQUENCE [LARGE SCALE GENOMIC DNA]</scope>
    <source>
        <strain evidence="5 6">DSM 9768</strain>
    </source>
</reference>
<dbReference type="Proteomes" id="UP001230005">
    <property type="component" value="Unassembled WGS sequence"/>
</dbReference>
<dbReference type="InterPro" id="IPR037185">
    <property type="entry name" value="EmrE-like"/>
</dbReference>
<evidence type="ECO:0000259" key="4">
    <source>
        <dbReference type="Pfam" id="PF00892"/>
    </source>
</evidence>
<feature type="transmembrane region" description="Helical" evidence="3">
    <location>
        <begin position="269"/>
        <end position="287"/>
    </location>
</feature>
<feature type="transmembrane region" description="Helical" evidence="3">
    <location>
        <begin position="177"/>
        <end position="196"/>
    </location>
</feature>
<feature type="transmembrane region" description="Helical" evidence="3">
    <location>
        <begin position="36"/>
        <end position="55"/>
    </location>
</feature>
<keyword evidence="3" id="KW-0472">Membrane</keyword>
<dbReference type="PANTHER" id="PTHR22911">
    <property type="entry name" value="ACYL-MALONYL CONDENSING ENZYME-RELATED"/>
    <property type="match status" value="1"/>
</dbReference>
<dbReference type="SUPFAM" id="SSF103481">
    <property type="entry name" value="Multidrug resistance efflux transporter EmrE"/>
    <property type="match status" value="2"/>
</dbReference>
<evidence type="ECO:0000256" key="2">
    <source>
        <dbReference type="ARBA" id="ARBA00007362"/>
    </source>
</evidence>
<keyword evidence="3" id="KW-0812">Transmembrane</keyword>
<feature type="domain" description="EamA" evidence="4">
    <location>
        <begin position="6"/>
        <end position="139"/>
    </location>
</feature>
<protein>
    <submittedName>
        <fullName evidence="5">Drug/metabolite transporter (DMT)-like permease</fullName>
    </submittedName>
</protein>
<proteinExistence type="inferred from homology"/>
<feature type="transmembrane region" description="Helical" evidence="3">
    <location>
        <begin position="67"/>
        <end position="86"/>
    </location>
</feature>